<organism evidence="4 5">
    <name type="scientific">Tersicoccus solisilvae</name>
    <dbReference type="NCBI Taxonomy" id="1882339"/>
    <lineage>
        <taxon>Bacteria</taxon>
        <taxon>Bacillati</taxon>
        <taxon>Actinomycetota</taxon>
        <taxon>Actinomycetes</taxon>
        <taxon>Micrococcales</taxon>
        <taxon>Micrococcaceae</taxon>
        <taxon>Tersicoccus</taxon>
    </lineage>
</organism>
<dbReference type="Pfam" id="PF00583">
    <property type="entry name" value="Acetyltransf_1"/>
    <property type="match status" value="1"/>
</dbReference>
<dbReference type="Gene3D" id="3.40.630.30">
    <property type="match status" value="1"/>
</dbReference>
<evidence type="ECO:0000259" key="3">
    <source>
        <dbReference type="PROSITE" id="PS51186"/>
    </source>
</evidence>
<keyword evidence="1" id="KW-0808">Transferase</keyword>
<dbReference type="InterPro" id="IPR000182">
    <property type="entry name" value="GNAT_dom"/>
</dbReference>
<evidence type="ECO:0000313" key="4">
    <source>
        <dbReference type="EMBL" id="GGC86324.1"/>
    </source>
</evidence>
<evidence type="ECO:0000256" key="1">
    <source>
        <dbReference type="ARBA" id="ARBA00022679"/>
    </source>
</evidence>
<accession>A0ABQ1NW31</accession>
<gene>
    <name evidence="4" type="ORF">GCM10011512_11550</name>
</gene>
<dbReference type="RefSeq" id="WP_188667318.1">
    <property type="nucleotide sequence ID" value="NZ_BMJI01000004.1"/>
</dbReference>
<proteinExistence type="predicted"/>
<reference evidence="5" key="1">
    <citation type="journal article" date="2019" name="Int. J. Syst. Evol. Microbiol.">
        <title>The Global Catalogue of Microorganisms (GCM) 10K type strain sequencing project: providing services to taxonomists for standard genome sequencing and annotation.</title>
        <authorList>
            <consortium name="The Broad Institute Genomics Platform"/>
            <consortium name="The Broad Institute Genome Sequencing Center for Infectious Disease"/>
            <person name="Wu L."/>
            <person name="Ma J."/>
        </authorList>
    </citation>
    <scope>NUCLEOTIDE SEQUENCE [LARGE SCALE GENOMIC DNA]</scope>
    <source>
        <strain evidence="5">CGMCC 1.15480</strain>
    </source>
</reference>
<dbReference type="EMBL" id="BMJI01000004">
    <property type="protein sequence ID" value="GGC86324.1"/>
    <property type="molecule type" value="Genomic_DNA"/>
</dbReference>
<dbReference type="Proteomes" id="UP000597761">
    <property type="component" value="Unassembled WGS sequence"/>
</dbReference>
<evidence type="ECO:0000313" key="5">
    <source>
        <dbReference type="Proteomes" id="UP000597761"/>
    </source>
</evidence>
<dbReference type="SUPFAM" id="SSF55729">
    <property type="entry name" value="Acyl-CoA N-acyltransferases (Nat)"/>
    <property type="match status" value="2"/>
</dbReference>
<keyword evidence="2" id="KW-0012">Acyltransferase</keyword>
<protein>
    <recommendedName>
        <fullName evidence="3">N-acetyltransferase domain-containing protein</fullName>
    </recommendedName>
</protein>
<keyword evidence="5" id="KW-1185">Reference proteome</keyword>
<name>A0ABQ1NW31_9MICC</name>
<dbReference type="PANTHER" id="PTHR43877">
    <property type="entry name" value="AMINOALKYLPHOSPHONATE N-ACETYLTRANSFERASE-RELATED-RELATED"/>
    <property type="match status" value="1"/>
</dbReference>
<comment type="caution">
    <text evidence="4">The sequence shown here is derived from an EMBL/GenBank/DDBJ whole genome shotgun (WGS) entry which is preliminary data.</text>
</comment>
<evidence type="ECO:0000256" key="2">
    <source>
        <dbReference type="ARBA" id="ARBA00023315"/>
    </source>
</evidence>
<feature type="domain" description="N-acetyltransferase" evidence="3">
    <location>
        <begin position="19"/>
        <end position="197"/>
    </location>
</feature>
<sequence length="363" mass="39361">MTVRDGSVEIRGLARPARLTDPDAQPFVAAADLAVRVRRDLWGDDDHAESLPEQFALAANTPTEHWRAWLALDARARVVGLVTATLPQRENHDVAWIDVVVDPGRRRAGIGSALLDAAERELRAAGRTVLAGWSETPGTAPGRDTVPARSGEGGLPGGVPVAAFARRHGFVLEQVERLGRLDLPVPAATLDAVSPAPSRTAGYELVGWVDAAPTAAAADYARLKTAMSTDIPSADLAQDAEVWDADRMAQEEAELAARGGHRLVSAVRDLRTGRLVGHTVLERFDARPAVAYQEDTLVLAEHRGRRLGILLKTDNLRRLATVWPDVRRVYTWNAEENTPVLDINAELGFRQVGVVGAWQKRLT</sequence>
<dbReference type="PROSITE" id="PS51186">
    <property type="entry name" value="GNAT"/>
    <property type="match status" value="1"/>
</dbReference>
<dbReference type="InterPro" id="IPR016181">
    <property type="entry name" value="Acyl_CoA_acyltransferase"/>
</dbReference>
<dbReference type="InterPro" id="IPR050832">
    <property type="entry name" value="Bact_Acetyltransf"/>
</dbReference>
<dbReference type="CDD" id="cd04301">
    <property type="entry name" value="NAT_SF"/>
    <property type="match status" value="1"/>
</dbReference>